<dbReference type="InterPro" id="IPR050789">
    <property type="entry name" value="Diverse_Enzym_Activities"/>
</dbReference>
<dbReference type="GO" id="GO:0016787">
    <property type="term" value="F:hydrolase activity"/>
    <property type="evidence" value="ECO:0007669"/>
    <property type="project" value="UniProtKB-KW"/>
</dbReference>
<dbReference type="SUPFAM" id="SSF56601">
    <property type="entry name" value="beta-lactamase/transpeptidase-like"/>
    <property type="match status" value="1"/>
</dbReference>
<reference evidence="2 3" key="1">
    <citation type="submission" date="2019-12" db="EMBL/GenBank/DDBJ databases">
        <title>Novel species isolated from a subtropical stream in China.</title>
        <authorList>
            <person name="Lu H."/>
        </authorList>
    </citation>
    <scope>NUCLEOTIDE SEQUENCE [LARGE SCALE GENOMIC DNA]</scope>
    <source>
        <strain evidence="2 3">FT109W</strain>
    </source>
</reference>
<dbReference type="Pfam" id="PF00144">
    <property type="entry name" value="Beta-lactamase"/>
    <property type="match status" value="1"/>
</dbReference>
<dbReference type="InterPro" id="IPR012338">
    <property type="entry name" value="Beta-lactam/transpept-like"/>
</dbReference>
<name>A0ABW9WEE9_9BURK</name>
<dbReference type="Proteomes" id="UP000466332">
    <property type="component" value="Unassembled WGS sequence"/>
</dbReference>
<comment type="caution">
    <text evidence="2">The sequence shown here is derived from an EMBL/GenBank/DDBJ whole genome shotgun (WGS) entry which is preliminary data.</text>
</comment>
<accession>A0ABW9WEE9</accession>
<evidence type="ECO:0000313" key="2">
    <source>
        <dbReference type="EMBL" id="MYN39356.1"/>
    </source>
</evidence>
<dbReference type="EMBL" id="WWCS01000004">
    <property type="protein sequence ID" value="MYN39356.1"/>
    <property type="molecule type" value="Genomic_DNA"/>
</dbReference>
<dbReference type="PANTHER" id="PTHR43283">
    <property type="entry name" value="BETA-LACTAMASE-RELATED"/>
    <property type="match status" value="1"/>
</dbReference>
<organism evidence="2 3">
    <name type="scientific">Duganella margarita</name>
    <dbReference type="NCBI Taxonomy" id="2692170"/>
    <lineage>
        <taxon>Bacteria</taxon>
        <taxon>Pseudomonadati</taxon>
        <taxon>Pseudomonadota</taxon>
        <taxon>Betaproteobacteria</taxon>
        <taxon>Burkholderiales</taxon>
        <taxon>Oxalobacteraceae</taxon>
        <taxon>Telluria group</taxon>
        <taxon>Duganella</taxon>
    </lineage>
</organism>
<keyword evidence="2" id="KW-0378">Hydrolase</keyword>
<protein>
    <submittedName>
        <fullName evidence="2">Serine hydrolase</fullName>
    </submittedName>
</protein>
<gene>
    <name evidence="2" type="ORF">GTP55_08225</name>
</gene>
<keyword evidence="3" id="KW-1185">Reference proteome</keyword>
<sequence>MLRRPYLLAGTGDDLWYAAAIDFKEKLAVDRRQCLALAGAVALGRVVPAFASDQGARYDAVLADYYDFNGTVAVSLGPEVWYTNAVGSANPQANTPMALNTRFETGSVSKWIAAMVVMKLVDMGKLALDEPITRYLPDYRADTGARLTLRHLMSHTSGVPNEILEARKAHPEMRDQPLEQMEAVRRYASGELRFKPGSEWDYSHSNWLIVKAIVEHVSGQAYRECVSAWLLAPLQLHNSGIFSGDSDKVAGMALGYTPSAQTPPWTRNVSPVPDYMAMAGGFYSSATDMLFLMNGVLGGSILTPASRATLLRVNRQEQHYALGGRTQLSGIAGQPRECAWEDGSNGGFRLVARRVLADDVNVVVFNNSSYDHRKLGLLASALTEAAYAGFNPMRYRKAPGA</sequence>
<feature type="domain" description="Beta-lactamase-related" evidence="1">
    <location>
        <begin position="71"/>
        <end position="374"/>
    </location>
</feature>
<dbReference type="Gene3D" id="3.40.710.10">
    <property type="entry name" value="DD-peptidase/beta-lactamase superfamily"/>
    <property type="match status" value="1"/>
</dbReference>
<dbReference type="PANTHER" id="PTHR43283:SF3">
    <property type="entry name" value="BETA-LACTAMASE FAMILY PROTEIN (AFU_ORTHOLOGUE AFUA_5G07500)"/>
    <property type="match status" value="1"/>
</dbReference>
<evidence type="ECO:0000259" key="1">
    <source>
        <dbReference type="Pfam" id="PF00144"/>
    </source>
</evidence>
<proteinExistence type="predicted"/>
<evidence type="ECO:0000313" key="3">
    <source>
        <dbReference type="Proteomes" id="UP000466332"/>
    </source>
</evidence>
<dbReference type="InterPro" id="IPR001466">
    <property type="entry name" value="Beta-lactam-related"/>
</dbReference>